<evidence type="ECO:0000313" key="15">
    <source>
        <dbReference type="Proteomes" id="UP000247892"/>
    </source>
</evidence>
<dbReference type="GO" id="GO:0001666">
    <property type="term" value="P:response to hypoxia"/>
    <property type="evidence" value="ECO:0007669"/>
    <property type="project" value="TreeGrafter"/>
</dbReference>
<dbReference type="PANTHER" id="PTHR31650">
    <property type="entry name" value="O-ACYLTRANSFERASE (WSD1-LIKE) FAMILY PROTEIN"/>
    <property type="match status" value="1"/>
</dbReference>
<evidence type="ECO:0000256" key="9">
    <source>
        <dbReference type="ARBA" id="ARBA00023315"/>
    </source>
</evidence>
<dbReference type="GO" id="GO:0005886">
    <property type="term" value="C:plasma membrane"/>
    <property type="evidence" value="ECO:0007669"/>
    <property type="project" value="TreeGrafter"/>
</dbReference>
<dbReference type="InterPro" id="IPR004255">
    <property type="entry name" value="O-acyltransferase_WSD1_N"/>
</dbReference>
<dbReference type="GO" id="GO:0019432">
    <property type="term" value="P:triglyceride biosynthetic process"/>
    <property type="evidence" value="ECO:0007669"/>
    <property type="project" value="UniProtKB-UniPathway"/>
</dbReference>
<evidence type="ECO:0000313" key="14">
    <source>
        <dbReference type="EMBL" id="PXY35573.1"/>
    </source>
</evidence>
<keyword evidence="7" id="KW-0319">Glycerol metabolism</keyword>
<evidence type="ECO:0000256" key="4">
    <source>
        <dbReference type="ARBA" id="ARBA00013244"/>
    </source>
</evidence>
<feature type="compositionally biased region" description="Basic and acidic residues" evidence="11">
    <location>
        <begin position="451"/>
        <end position="462"/>
    </location>
</feature>
<evidence type="ECO:0000256" key="10">
    <source>
        <dbReference type="ARBA" id="ARBA00048109"/>
    </source>
</evidence>
<dbReference type="Gene3D" id="3.30.559.30">
    <property type="entry name" value="Nonribosomal peptide synthetase, condensation domain"/>
    <property type="match status" value="1"/>
</dbReference>
<name>A0A318LM74_9PSEU</name>
<dbReference type="GO" id="GO:0071731">
    <property type="term" value="P:response to nitric oxide"/>
    <property type="evidence" value="ECO:0007669"/>
    <property type="project" value="TreeGrafter"/>
</dbReference>
<dbReference type="InterPro" id="IPR045034">
    <property type="entry name" value="O-acyltransferase_WSD1-like"/>
</dbReference>
<dbReference type="GO" id="GO:0004144">
    <property type="term" value="F:diacylglycerol O-acyltransferase activity"/>
    <property type="evidence" value="ECO:0007669"/>
    <property type="project" value="UniProtKB-EC"/>
</dbReference>
<keyword evidence="9" id="KW-0012">Acyltransferase</keyword>
<evidence type="ECO:0000256" key="2">
    <source>
        <dbReference type="ARBA" id="ARBA00005189"/>
    </source>
</evidence>
<evidence type="ECO:0000256" key="5">
    <source>
        <dbReference type="ARBA" id="ARBA00022516"/>
    </source>
</evidence>
<evidence type="ECO:0000256" key="11">
    <source>
        <dbReference type="SAM" id="MobiDB-lite"/>
    </source>
</evidence>
<dbReference type="GO" id="GO:0006071">
    <property type="term" value="P:glycerol metabolic process"/>
    <property type="evidence" value="ECO:0007669"/>
    <property type="project" value="UniProtKB-KW"/>
</dbReference>
<keyword evidence="6" id="KW-0808">Transferase</keyword>
<evidence type="ECO:0000256" key="6">
    <source>
        <dbReference type="ARBA" id="ARBA00022679"/>
    </source>
</evidence>
<dbReference type="Pfam" id="PF03007">
    <property type="entry name" value="WS_DGAT_cat"/>
    <property type="match status" value="1"/>
</dbReference>
<dbReference type="EMBL" id="MASU01000005">
    <property type="protein sequence ID" value="PXY35573.1"/>
    <property type="molecule type" value="Genomic_DNA"/>
</dbReference>
<evidence type="ECO:0000259" key="13">
    <source>
        <dbReference type="Pfam" id="PF06974"/>
    </source>
</evidence>
<feature type="domain" description="O-acyltransferase WSD1-like N-terminal" evidence="12">
    <location>
        <begin position="19"/>
        <end position="257"/>
    </location>
</feature>
<dbReference type="InterPro" id="IPR009721">
    <property type="entry name" value="O-acyltransferase_WSD1_C"/>
</dbReference>
<comment type="pathway">
    <text evidence="1">Glycerolipid metabolism; triacylglycerol biosynthesis.</text>
</comment>
<dbReference type="SUPFAM" id="SSF52777">
    <property type="entry name" value="CoA-dependent acyltransferases"/>
    <property type="match status" value="2"/>
</dbReference>
<evidence type="ECO:0000259" key="12">
    <source>
        <dbReference type="Pfam" id="PF03007"/>
    </source>
</evidence>
<feature type="domain" description="O-acyltransferase WSD1 C-terminal" evidence="13">
    <location>
        <begin position="312"/>
        <end position="437"/>
    </location>
</feature>
<dbReference type="UniPathway" id="UPA00282"/>
<dbReference type="GO" id="GO:0051701">
    <property type="term" value="P:biological process involved in interaction with host"/>
    <property type="evidence" value="ECO:0007669"/>
    <property type="project" value="TreeGrafter"/>
</dbReference>
<dbReference type="PANTHER" id="PTHR31650:SF1">
    <property type="entry name" value="WAX ESTER SYNTHASE_DIACYLGLYCEROL ACYLTRANSFERASE 4-RELATED"/>
    <property type="match status" value="1"/>
</dbReference>
<dbReference type="Gene3D" id="3.30.559.10">
    <property type="entry name" value="Chloramphenicol acetyltransferase-like domain"/>
    <property type="match status" value="1"/>
</dbReference>
<dbReference type="InterPro" id="IPR023213">
    <property type="entry name" value="CAT-like_dom_sf"/>
</dbReference>
<feature type="region of interest" description="Disordered" evidence="11">
    <location>
        <begin position="436"/>
        <end position="462"/>
    </location>
</feature>
<dbReference type="RefSeq" id="WP_110335580.1">
    <property type="nucleotide sequence ID" value="NZ_MASU01000005.1"/>
</dbReference>
<proteinExistence type="inferred from homology"/>
<comment type="similarity">
    <text evidence="3">Belongs to the long-chain O-acyltransferase family.</text>
</comment>
<dbReference type="Pfam" id="PF06974">
    <property type="entry name" value="WS_DGAT_C"/>
    <property type="match status" value="1"/>
</dbReference>
<evidence type="ECO:0000256" key="8">
    <source>
        <dbReference type="ARBA" id="ARBA00023098"/>
    </source>
</evidence>
<comment type="catalytic activity">
    <reaction evidence="10">
        <text>an acyl-CoA + a 1,2-diacyl-sn-glycerol = a triacyl-sn-glycerol + CoA</text>
        <dbReference type="Rhea" id="RHEA:10868"/>
        <dbReference type="ChEBI" id="CHEBI:17815"/>
        <dbReference type="ChEBI" id="CHEBI:57287"/>
        <dbReference type="ChEBI" id="CHEBI:58342"/>
        <dbReference type="ChEBI" id="CHEBI:64615"/>
        <dbReference type="EC" id="2.3.1.20"/>
    </reaction>
</comment>
<organism evidence="14 15">
    <name type="scientific">Prauserella flavalba</name>
    <dbReference type="NCBI Taxonomy" id="1477506"/>
    <lineage>
        <taxon>Bacteria</taxon>
        <taxon>Bacillati</taxon>
        <taxon>Actinomycetota</taxon>
        <taxon>Actinomycetes</taxon>
        <taxon>Pseudonocardiales</taxon>
        <taxon>Pseudonocardiaceae</taxon>
        <taxon>Prauserella</taxon>
    </lineage>
</organism>
<keyword evidence="15" id="KW-1185">Reference proteome</keyword>
<reference evidence="14 15" key="1">
    <citation type="submission" date="2016-07" db="EMBL/GenBank/DDBJ databases">
        <title>Draft genome sequence of Prauserella sp. YIM 121212, isolated from alkaline soil.</title>
        <authorList>
            <person name="Ruckert C."/>
            <person name="Albersmeier A."/>
            <person name="Jiang C.-L."/>
            <person name="Jiang Y."/>
            <person name="Kalinowski J."/>
            <person name="Schneider O."/>
            <person name="Winkler A."/>
            <person name="Zotchev S.B."/>
        </authorList>
    </citation>
    <scope>NUCLEOTIDE SEQUENCE [LARGE SCALE GENOMIC DNA]</scope>
    <source>
        <strain evidence="14 15">YIM 121212</strain>
    </source>
</reference>
<evidence type="ECO:0000256" key="1">
    <source>
        <dbReference type="ARBA" id="ARBA00004771"/>
    </source>
</evidence>
<dbReference type="AlphaFoldDB" id="A0A318LM74"/>
<comment type="caution">
    <text evidence="14">The sequence shown here is derived from an EMBL/GenBank/DDBJ whole genome shotgun (WGS) entry which is preliminary data.</text>
</comment>
<dbReference type="OrthoDB" id="9810950at2"/>
<evidence type="ECO:0000256" key="3">
    <source>
        <dbReference type="ARBA" id="ARBA00009587"/>
    </source>
</evidence>
<dbReference type="EC" id="2.3.1.20" evidence="4"/>
<accession>A0A318LM74</accession>
<keyword evidence="8" id="KW-0443">Lipid metabolism</keyword>
<sequence>MTANTAPVERMGTGDLMTLASDLGVPPMQIAGILVLDGGAALDIDAVRKTIAERVRGIRRFRQRLVHTPPGLGRPYWTDHAGFCVDDHVRHVHCPEPGDDTALLAVATDAVTERLPRDRPLWSVTFVTGLAGGDAALVFVMHHVLTDGIGGLAALARMADGMPVPDDPAFPRRPPGRRQLLTDVARDRVRMLRGLRTVPRRVLGALRELRLRETASAPRSSLNRPTSPNRRFAVARADVKAVRTTARAHGGMLNDAVLAAGTGALHRLLRARGETVDRLVVSMPVSTRGRDAGAHLGNHAFSVPIELPAAGDTLERLTSIAWLTRHRVGVARGASGGLVSPVFRLLARLKLLQWFVDHQTVLSTSITYLRGPSARLSFLGAPIREVIPLSTVKGNMTVSFVALSYGGRLTVTAVTDPEQVTDLPVLMEALRDELATLSGGPDPVPPAAQARPEHADARKERS</sequence>
<gene>
    <name evidence="14" type="ORF">BA062_08690</name>
</gene>
<keyword evidence="5" id="KW-0444">Lipid biosynthesis</keyword>
<protein>
    <recommendedName>
        <fullName evidence="4">diacylglycerol O-acyltransferase</fullName>
        <ecNumber evidence="4">2.3.1.20</ecNumber>
    </recommendedName>
</protein>
<dbReference type="Proteomes" id="UP000247892">
    <property type="component" value="Unassembled WGS sequence"/>
</dbReference>
<evidence type="ECO:0000256" key="7">
    <source>
        <dbReference type="ARBA" id="ARBA00022798"/>
    </source>
</evidence>
<comment type="pathway">
    <text evidence="2">Lipid metabolism.</text>
</comment>